<comment type="caution">
    <text evidence="2">The sequence shown here is derived from an EMBL/GenBank/DDBJ whole genome shotgun (WGS) entry which is preliminary data.</text>
</comment>
<gene>
    <name evidence="2" type="ORF">B5M42_13365</name>
</gene>
<keyword evidence="3" id="KW-1185">Reference proteome</keyword>
<evidence type="ECO:0000313" key="2">
    <source>
        <dbReference type="EMBL" id="TFE86874.1"/>
    </source>
</evidence>
<feature type="compositionally biased region" description="Basic and acidic residues" evidence="1">
    <location>
        <begin position="12"/>
        <end position="33"/>
    </location>
</feature>
<dbReference type="Proteomes" id="UP000298246">
    <property type="component" value="Unassembled WGS sequence"/>
</dbReference>
<evidence type="ECO:0000256" key="1">
    <source>
        <dbReference type="SAM" id="MobiDB-lite"/>
    </source>
</evidence>
<dbReference type="EMBL" id="MYFO01000016">
    <property type="protein sequence ID" value="TFE86874.1"/>
    <property type="molecule type" value="Genomic_DNA"/>
</dbReference>
<proteinExistence type="predicted"/>
<feature type="compositionally biased region" description="Basic residues" evidence="1">
    <location>
        <begin position="1"/>
        <end position="11"/>
    </location>
</feature>
<feature type="compositionally biased region" description="Polar residues" evidence="1">
    <location>
        <begin position="45"/>
        <end position="66"/>
    </location>
</feature>
<dbReference type="RefSeq" id="WP_134753624.1">
    <property type="nucleotide sequence ID" value="NZ_MYFO02000015.1"/>
</dbReference>
<dbReference type="AlphaFoldDB" id="A0A4Y8PZM8"/>
<evidence type="ECO:0000313" key="3">
    <source>
        <dbReference type="Proteomes" id="UP000298246"/>
    </source>
</evidence>
<name>A0A4Y8PZM8_9BACL</name>
<reference evidence="2 3" key="1">
    <citation type="submission" date="2017-03" db="EMBL/GenBank/DDBJ databases">
        <title>Isolation of Levoglucosan Utilizing Bacteria.</title>
        <authorList>
            <person name="Arya A.S."/>
        </authorList>
    </citation>
    <scope>NUCLEOTIDE SEQUENCE [LARGE SCALE GENOMIC DNA]</scope>
    <source>
        <strain evidence="2 3">MEC069</strain>
    </source>
</reference>
<feature type="region of interest" description="Disordered" evidence="1">
    <location>
        <begin position="1"/>
        <end position="66"/>
    </location>
</feature>
<dbReference type="OrthoDB" id="2627582at2"/>
<organism evidence="2 3">
    <name type="scientific">Paenibacillus athensensis</name>
    <dbReference type="NCBI Taxonomy" id="1967502"/>
    <lineage>
        <taxon>Bacteria</taxon>
        <taxon>Bacillati</taxon>
        <taxon>Bacillota</taxon>
        <taxon>Bacilli</taxon>
        <taxon>Bacillales</taxon>
        <taxon>Paenibacillaceae</taxon>
        <taxon>Paenibacillus</taxon>
    </lineage>
</organism>
<accession>A0A4Y8PZM8</accession>
<protein>
    <submittedName>
        <fullName evidence="2">Uncharacterized protein</fullName>
    </submittedName>
</protein>
<sequence>MYFTQGKRRRYERLMQTRPGFDRDEPLQDEAEKPHKRNGSAHEAGQSTRGQGTNKQGNNNYPKKEK</sequence>